<evidence type="ECO:0000313" key="7">
    <source>
        <dbReference type="EMBL" id="SSW97764.1"/>
    </source>
</evidence>
<dbReference type="PANTHER" id="PTHR45931">
    <property type="entry name" value="SI:CH211-59O9.10"/>
    <property type="match status" value="1"/>
</dbReference>
<dbReference type="InterPro" id="IPR001841">
    <property type="entry name" value="Znf_RING"/>
</dbReference>
<evidence type="ECO:0000256" key="1">
    <source>
        <dbReference type="ARBA" id="ARBA00022723"/>
    </source>
</evidence>
<reference evidence="8" key="2">
    <citation type="submission" date="2018-07" db="EMBL/GenBank/DDBJ databases">
        <authorList>
            <person name="Quirk P.G."/>
            <person name="Krulwich T.A."/>
        </authorList>
    </citation>
    <scope>NUCLEOTIDE SEQUENCE</scope>
</reference>
<keyword evidence="2 4" id="KW-0863">Zinc-finger</keyword>
<dbReference type="GO" id="GO:0008270">
    <property type="term" value="F:zinc ion binding"/>
    <property type="evidence" value="ECO:0007669"/>
    <property type="project" value="UniProtKB-KW"/>
</dbReference>
<dbReference type="GO" id="GO:0061630">
    <property type="term" value="F:ubiquitin protein ligase activity"/>
    <property type="evidence" value="ECO:0007669"/>
    <property type="project" value="TreeGrafter"/>
</dbReference>
<dbReference type="CDD" id="cd16474">
    <property type="entry name" value="RING-H2_RNF111-like"/>
    <property type="match status" value="1"/>
</dbReference>
<dbReference type="Gene3D" id="3.30.40.10">
    <property type="entry name" value="Zinc/RING finger domain, C3HC4 (zinc finger)"/>
    <property type="match status" value="1"/>
</dbReference>
<dbReference type="SMART" id="SM00184">
    <property type="entry name" value="RING"/>
    <property type="match status" value="1"/>
</dbReference>
<feature type="compositionally biased region" description="Low complexity" evidence="5">
    <location>
        <begin position="441"/>
        <end position="460"/>
    </location>
</feature>
<dbReference type="SUPFAM" id="SSF57850">
    <property type="entry name" value="RING/U-box"/>
    <property type="match status" value="1"/>
</dbReference>
<feature type="region of interest" description="Disordered" evidence="5">
    <location>
        <begin position="355"/>
        <end position="382"/>
    </location>
</feature>
<dbReference type="AlphaFoldDB" id="A0A336LJR9"/>
<evidence type="ECO:0000256" key="5">
    <source>
        <dbReference type="SAM" id="MobiDB-lite"/>
    </source>
</evidence>
<dbReference type="EMBL" id="UFQT01000027">
    <property type="protein sequence ID" value="SSX18150.1"/>
    <property type="molecule type" value="Genomic_DNA"/>
</dbReference>
<evidence type="ECO:0000313" key="8">
    <source>
        <dbReference type="EMBL" id="SSX18150.1"/>
    </source>
</evidence>
<feature type="region of interest" description="Disordered" evidence="5">
    <location>
        <begin position="441"/>
        <end position="471"/>
    </location>
</feature>
<dbReference type="GO" id="GO:0005634">
    <property type="term" value="C:nucleus"/>
    <property type="evidence" value="ECO:0007669"/>
    <property type="project" value="TreeGrafter"/>
</dbReference>
<feature type="domain" description="RING-type" evidence="6">
    <location>
        <begin position="615"/>
        <end position="656"/>
    </location>
</feature>
<proteinExistence type="predicted"/>
<dbReference type="VEuPathDB" id="VectorBase:CSON007381"/>
<dbReference type="InterPro" id="IPR013083">
    <property type="entry name" value="Znf_RING/FYVE/PHD"/>
</dbReference>
<feature type="region of interest" description="Disordered" evidence="5">
    <location>
        <begin position="261"/>
        <end position="303"/>
    </location>
</feature>
<feature type="region of interest" description="Disordered" evidence="5">
    <location>
        <begin position="193"/>
        <end position="216"/>
    </location>
</feature>
<accession>A0A336LJR9</accession>
<feature type="compositionally biased region" description="Polar residues" evidence="5">
    <location>
        <begin position="355"/>
        <end position="366"/>
    </location>
</feature>
<sequence>MGHEYNEMINILSESINLTDSIPMPREGLIEEFEPIFADDYFNNSGYHLRMNDDIADSSVMLDIEESQHRADRYQYRRNFRRTNPPTQENMFCSYPRSTSNNFIANRPSARVGLSNVVIQSQPVTNQVQIELSSDSGDDEDNVALYLNSNRKRRVDYICNKKFVNNSQRQSNQSQVDADQNGENLQIVQLETDESGEINSTQNRGNEHNCNDTNSEQNIGNSSAEIECDCSNCNNLNLTQNKRKDVDLNKLCKLNKKHCKRNASKDQTNRNEPIAGPSRISSNNSSVVHQTVDSSGSDEEDDRVTINHIPQSDVLTAPELQLDCFSDTSSESSNDVIAIEPSNSTTMPVAYNSLNRNNSNDTTPLRSSHFRNRGYENEGSQPNYHIRPLMSINTPVSQIDNNRCPYSNFYQFSQNQRNNYSTNHSRLYPDARAPNAPDFGRNNVFNSGSSNNNGQNIGNSPGQTRSFGRWLNRGDNHYRRRYYGNSPRTMTYVPHQRLWHQQHIVQEMYRRFMSNNFEDNNRYHYNHGLSVNYNPQSFSPHHWHRRGYPVYPTPHAGSYPSRLFNSGLPDEDFSSIYVSSIRRYANRGATQETIENNTLSYKFTPVNESFESEKCSICLSPFEVDSYVRRLPCMHFYHRECIEQWLQLNSTCPICRIDIQKSRKYNLACSKSRTEV</sequence>
<evidence type="ECO:0000259" key="6">
    <source>
        <dbReference type="PROSITE" id="PS50089"/>
    </source>
</evidence>
<dbReference type="GO" id="GO:0006511">
    <property type="term" value="P:ubiquitin-dependent protein catabolic process"/>
    <property type="evidence" value="ECO:0007669"/>
    <property type="project" value="TreeGrafter"/>
</dbReference>
<evidence type="ECO:0000256" key="3">
    <source>
        <dbReference type="ARBA" id="ARBA00022833"/>
    </source>
</evidence>
<dbReference type="EMBL" id="UFQS01000027">
    <property type="protein sequence ID" value="SSW97764.1"/>
    <property type="molecule type" value="Genomic_DNA"/>
</dbReference>
<organism evidence="8">
    <name type="scientific">Culicoides sonorensis</name>
    <name type="common">Biting midge</name>
    <dbReference type="NCBI Taxonomy" id="179676"/>
    <lineage>
        <taxon>Eukaryota</taxon>
        <taxon>Metazoa</taxon>
        <taxon>Ecdysozoa</taxon>
        <taxon>Arthropoda</taxon>
        <taxon>Hexapoda</taxon>
        <taxon>Insecta</taxon>
        <taxon>Pterygota</taxon>
        <taxon>Neoptera</taxon>
        <taxon>Endopterygota</taxon>
        <taxon>Diptera</taxon>
        <taxon>Nematocera</taxon>
        <taxon>Chironomoidea</taxon>
        <taxon>Ceratopogonidae</taxon>
        <taxon>Ceratopogoninae</taxon>
        <taxon>Culicoides</taxon>
        <taxon>Monoculicoides</taxon>
    </lineage>
</organism>
<keyword evidence="1" id="KW-0479">Metal-binding</keyword>
<evidence type="ECO:0000256" key="2">
    <source>
        <dbReference type="ARBA" id="ARBA00022771"/>
    </source>
</evidence>
<feature type="compositionally biased region" description="Polar residues" evidence="5">
    <location>
        <begin position="279"/>
        <end position="295"/>
    </location>
</feature>
<name>A0A336LJR9_CULSO</name>
<evidence type="ECO:0000256" key="4">
    <source>
        <dbReference type="PROSITE-ProRule" id="PRU00175"/>
    </source>
</evidence>
<dbReference type="PANTHER" id="PTHR45931:SF3">
    <property type="entry name" value="RING ZINC FINGER-CONTAINING PROTEIN"/>
    <property type="match status" value="1"/>
</dbReference>
<protein>
    <submittedName>
        <fullName evidence="8">CSON007381 protein</fullName>
    </submittedName>
</protein>
<keyword evidence="3" id="KW-0862">Zinc</keyword>
<gene>
    <name evidence="8" type="primary">CSON007381</name>
</gene>
<dbReference type="Pfam" id="PF13639">
    <property type="entry name" value="zf-RING_2"/>
    <property type="match status" value="1"/>
</dbReference>
<dbReference type="InterPro" id="IPR051834">
    <property type="entry name" value="RING_finger_E3_ligase"/>
</dbReference>
<reference evidence="7" key="1">
    <citation type="submission" date="2018-04" db="EMBL/GenBank/DDBJ databases">
        <authorList>
            <person name="Go L.Y."/>
            <person name="Mitchell J.A."/>
        </authorList>
    </citation>
    <scope>NUCLEOTIDE SEQUENCE</scope>
    <source>
        <tissue evidence="7">Whole organism</tissue>
    </source>
</reference>
<dbReference type="PROSITE" id="PS50089">
    <property type="entry name" value="ZF_RING_2"/>
    <property type="match status" value="1"/>
</dbReference>